<dbReference type="RefSeq" id="YP_009777882.1">
    <property type="nucleotide sequence ID" value="NC_047706.1"/>
</dbReference>
<accession>A0A6S4PA09</accession>
<sequence>MGRPDQQLLTLTMEDLKRLAHDAQDNLERAVKDGDQPNQMFWTGYMLCIRHLYEGEQE</sequence>
<name>A0A6S4PA09_9CAUD</name>
<proteinExistence type="predicted"/>
<dbReference type="Proteomes" id="UP000505271">
    <property type="component" value="Segment"/>
</dbReference>
<dbReference type="GeneID" id="55412048"/>
<evidence type="ECO:0000313" key="1">
    <source>
        <dbReference type="EMBL" id="BAQ94385.1"/>
    </source>
</evidence>
<organism evidence="1 2">
    <name type="scientific">uncultured phage_MedDCM-OCT-S31-C1</name>
    <dbReference type="NCBI Taxonomy" id="2740800"/>
    <lineage>
        <taxon>Viruses</taxon>
        <taxon>Duplodnaviria</taxon>
        <taxon>Heunggongvirae</taxon>
        <taxon>Uroviricota</taxon>
        <taxon>Caudoviricetes</taxon>
        <taxon>Autographivirales</taxon>
        <taxon>Nohivirus</taxon>
        <taxon>Nohivirus S31C1</taxon>
    </lineage>
</organism>
<reference evidence="1 2" key="1">
    <citation type="journal article" date="2013" name="PLoS Genet.">
        <title>Expanding the Marine Virosphere Using Metagenomics.</title>
        <authorList>
            <person name="Mizuno C.M."/>
            <person name="Rodriguez-Valera F."/>
            <person name="Kimes N.E."/>
            <person name="Ghai R."/>
        </authorList>
    </citation>
    <scope>NUCLEOTIDE SEQUENCE [LARGE SCALE GENOMIC DNA]</scope>
    <source>
        <strain evidence="1">UvMED-CGR-U-MedDCM-OCT-S31-C1</strain>
    </source>
</reference>
<protein>
    <submittedName>
        <fullName evidence="1">Uncharacterized protein</fullName>
    </submittedName>
</protein>
<dbReference type="EMBL" id="AP013547">
    <property type="protein sequence ID" value="BAQ94385.1"/>
    <property type="molecule type" value="Genomic_DNA"/>
</dbReference>
<keyword evidence="2" id="KW-1185">Reference proteome</keyword>
<evidence type="ECO:0000313" key="2">
    <source>
        <dbReference type="Proteomes" id="UP000505271"/>
    </source>
</evidence>
<dbReference type="KEGG" id="vg:55412048"/>